<evidence type="ECO:0000313" key="21">
    <source>
        <dbReference type="Proteomes" id="UP000237771"/>
    </source>
</evidence>
<dbReference type="PIRSF" id="PIRSF005096">
    <property type="entry name" value="GALM"/>
    <property type="match status" value="1"/>
</dbReference>
<dbReference type="NCBIfam" id="NF008277">
    <property type="entry name" value="PRK11055.1"/>
    <property type="match status" value="1"/>
</dbReference>
<evidence type="ECO:0000313" key="18">
    <source>
        <dbReference type="EMBL" id="PRZ26046.1"/>
    </source>
</evidence>
<name>A0A1M5JTH9_9FLAO</name>
<dbReference type="Gene3D" id="2.70.98.10">
    <property type="match status" value="1"/>
</dbReference>
<evidence type="ECO:0000256" key="11">
    <source>
        <dbReference type="ARBA" id="ARBA00022837"/>
    </source>
</evidence>
<dbReference type="EMBL" id="PVUB01000002">
    <property type="protein sequence ID" value="PRZ26046.1"/>
    <property type="molecule type" value="Genomic_DNA"/>
</dbReference>
<evidence type="ECO:0000256" key="9">
    <source>
        <dbReference type="ARBA" id="ARBA00022490"/>
    </source>
</evidence>
<dbReference type="CDD" id="cd09019">
    <property type="entry name" value="galactose_mutarotase_like"/>
    <property type="match status" value="1"/>
</dbReference>
<dbReference type="EC" id="5.1.3.3" evidence="7 14"/>
<reference evidence="18 21" key="3">
    <citation type="submission" date="2018-03" db="EMBL/GenBank/DDBJ databases">
        <title>Genomic Encyclopedia of Archaeal and Bacterial Type Strains, Phase II (KMG-II): from individual species to whole genera.</title>
        <authorList>
            <person name="Goeker M."/>
        </authorList>
    </citation>
    <scope>NUCLEOTIDE SEQUENCE [LARGE SCALE GENOMIC DNA]</scope>
    <source>
        <strain evidence="18 21">DSM 17797</strain>
    </source>
</reference>
<feature type="binding site" evidence="17">
    <location>
        <begin position="205"/>
        <end position="207"/>
    </location>
    <ligand>
        <name>beta-D-galactose</name>
        <dbReference type="ChEBI" id="CHEBI:27667"/>
    </ligand>
</feature>
<keyword evidence="13 14" id="KW-0119">Carbohydrate metabolism</keyword>
<dbReference type="PROSITE" id="PS00545">
    <property type="entry name" value="ALDOSE_1_EPIMERASE"/>
    <property type="match status" value="1"/>
</dbReference>
<evidence type="ECO:0000256" key="3">
    <source>
        <dbReference type="ARBA" id="ARBA00004496"/>
    </source>
</evidence>
<keyword evidence="10" id="KW-0597">Phosphoprotein</keyword>
<comment type="pathway">
    <text evidence="4 14">Carbohydrate metabolism; hexose metabolism.</text>
</comment>
<dbReference type="Proteomes" id="UP000184384">
    <property type="component" value="Unassembled WGS sequence"/>
</dbReference>
<gene>
    <name evidence="18" type="ORF">BC624_1024</name>
    <name evidence="19" type="ORF">SAMN05443373_1024</name>
</gene>
<evidence type="ECO:0000256" key="10">
    <source>
        <dbReference type="ARBA" id="ARBA00022553"/>
    </source>
</evidence>
<feature type="binding site" evidence="17">
    <location>
        <begin position="104"/>
        <end position="105"/>
    </location>
    <ligand>
        <name>beta-D-galactose</name>
        <dbReference type="ChEBI" id="CHEBI:27667"/>
    </ligand>
</feature>
<dbReference type="GO" id="GO:0005737">
    <property type="term" value="C:cytoplasm"/>
    <property type="evidence" value="ECO:0007669"/>
    <property type="project" value="UniProtKB-SubCell"/>
</dbReference>
<dbReference type="GO" id="GO:0033499">
    <property type="term" value="P:galactose catabolic process via UDP-galactose, Leloir pathway"/>
    <property type="evidence" value="ECO:0007669"/>
    <property type="project" value="TreeGrafter"/>
</dbReference>
<dbReference type="RefSeq" id="WP_072939834.1">
    <property type="nucleotide sequence ID" value="NZ_FQWO01000002.1"/>
</dbReference>
<dbReference type="STRING" id="280093.SAMN05443373_1024"/>
<dbReference type="SUPFAM" id="SSF74650">
    <property type="entry name" value="Galactose mutarotase-like"/>
    <property type="match status" value="1"/>
</dbReference>
<dbReference type="Proteomes" id="UP000237771">
    <property type="component" value="Unassembled WGS sequence"/>
</dbReference>
<sequence>MKKNHLILTIFISVLMISCKETNKDILPKESFEKQVDGKQVSLYNLENTNGVVCQITNYGARVVTLFVPNKDKKLTDVVLGLESIDQYLKNGEYLGAIVGRYGNRIANGEFSLGDKKYSLFKNNGPNTLHGGKKGYADVVWDARAFTTKSGEDAIELSYLSKDGEEGFPGNLQIKVTYTLTEANELKIEYWAKTDAETVINLTNHAYFNLKGAGKGDIFSHNLTLYADNFTPTDSTLIPTGKIQSVANTPMDFRTPHKIGERINENTIDLKYGLGYDHNWILNKKSNELTLAANVSEPSTGIEMKVFTTEPAIQFYSGNFLDGKIIGKGKKQYNHRTAFCMEAQHYPDSPNHSNFPSTVLKPGETYTQTTVYQFGLIK</sequence>
<dbReference type="GO" id="GO:0004034">
    <property type="term" value="F:aldose 1-epimerase activity"/>
    <property type="evidence" value="ECO:0007669"/>
    <property type="project" value="UniProtKB-EC"/>
</dbReference>
<dbReference type="AlphaFoldDB" id="A0A1M5JTH9"/>
<dbReference type="InterPro" id="IPR015443">
    <property type="entry name" value="Aldose_1-epimerase"/>
</dbReference>
<evidence type="ECO:0000256" key="17">
    <source>
        <dbReference type="PIRSR" id="PIRSR005096-3"/>
    </source>
</evidence>
<reference evidence="20" key="2">
    <citation type="submission" date="2016-11" db="EMBL/GenBank/DDBJ databases">
        <authorList>
            <person name="Varghese N."/>
            <person name="Submissions S."/>
        </authorList>
    </citation>
    <scope>NUCLEOTIDE SEQUENCE [LARGE SCALE GENOMIC DNA]</scope>
    <source>
        <strain evidence="20">DSM 19729</strain>
    </source>
</reference>
<dbReference type="InterPro" id="IPR008183">
    <property type="entry name" value="Aldose_1/G6P_1-epimerase"/>
</dbReference>
<dbReference type="InterPro" id="IPR018052">
    <property type="entry name" value="Ald1_epimerase_CS"/>
</dbReference>
<evidence type="ECO:0000256" key="14">
    <source>
        <dbReference type="PIRNR" id="PIRNR005096"/>
    </source>
</evidence>
<evidence type="ECO:0000256" key="7">
    <source>
        <dbReference type="ARBA" id="ARBA00013185"/>
    </source>
</evidence>
<evidence type="ECO:0000256" key="13">
    <source>
        <dbReference type="ARBA" id="ARBA00023277"/>
    </source>
</evidence>
<evidence type="ECO:0000313" key="20">
    <source>
        <dbReference type="Proteomes" id="UP000184384"/>
    </source>
</evidence>
<evidence type="ECO:0000256" key="12">
    <source>
        <dbReference type="ARBA" id="ARBA00023235"/>
    </source>
</evidence>
<dbReference type="InterPro" id="IPR014718">
    <property type="entry name" value="GH-type_carb-bd"/>
</dbReference>
<dbReference type="PANTHER" id="PTHR10091:SF0">
    <property type="entry name" value="GALACTOSE MUTAROTASE"/>
    <property type="match status" value="1"/>
</dbReference>
<evidence type="ECO:0000256" key="2">
    <source>
        <dbReference type="ARBA" id="ARBA00001913"/>
    </source>
</evidence>
<evidence type="ECO:0000313" key="19">
    <source>
        <dbReference type="EMBL" id="SHG43559.1"/>
    </source>
</evidence>
<keyword evidence="21" id="KW-1185">Reference proteome</keyword>
<dbReference type="InterPro" id="IPR011013">
    <property type="entry name" value="Gal_mutarotase_sf_dom"/>
</dbReference>
<evidence type="ECO:0000256" key="6">
    <source>
        <dbReference type="ARBA" id="ARBA00011245"/>
    </source>
</evidence>
<dbReference type="InterPro" id="IPR047215">
    <property type="entry name" value="Galactose_mutarotase-like"/>
</dbReference>
<accession>A0A1M5JTH9</accession>
<keyword evidence="11" id="KW-0106">Calcium</keyword>
<dbReference type="PROSITE" id="PS51257">
    <property type="entry name" value="PROKAR_LIPOPROTEIN"/>
    <property type="match status" value="1"/>
</dbReference>
<comment type="subcellular location">
    <subcellularLocation>
        <location evidence="3">Cytoplasm</location>
    </subcellularLocation>
</comment>
<dbReference type="EMBL" id="FQWO01000002">
    <property type="protein sequence ID" value="SHG43559.1"/>
    <property type="molecule type" value="Genomic_DNA"/>
</dbReference>
<organism evidence="19 20">
    <name type="scientific">Flavobacterium granuli</name>
    <dbReference type="NCBI Taxonomy" id="280093"/>
    <lineage>
        <taxon>Bacteria</taxon>
        <taxon>Pseudomonadati</taxon>
        <taxon>Bacteroidota</taxon>
        <taxon>Flavobacteriia</taxon>
        <taxon>Flavobacteriales</taxon>
        <taxon>Flavobacteriaceae</taxon>
        <taxon>Flavobacterium</taxon>
    </lineage>
</organism>
<comment type="cofactor">
    <cofactor evidence="2">
        <name>Ca(2+)</name>
        <dbReference type="ChEBI" id="CHEBI:29108"/>
    </cofactor>
</comment>
<dbReference type="UniPathway" id="UPA00242"/>
<evidence type="ECO:0000256" key="5">
    <source>
        <dbReference type="ARBA" id="ARBA00006206"/>
    </source>
</evidence>
<protein>
    <recommendedName>
        <fullName evidence="8 14">Aldose 1-epimerase</fullName>
        <ecNumber evidence="7 14">5.1.3.3</ecNumber>
    </recommendedName>
</protein>
<dbReference type="OrthoDB" id="9779408at2"/>
<dbReference type="GO" id="GO:0030246">
    <property type="term" value="F:carbohydrate binding"/>
    <property type="evidence" value="ECO:0007669"/>
    <property type="project" value="InterPro"/>
</dbReference>
<feature type="binding site" evidence="16">
    <location>
        <position position="277"/>
    </location>
    <ligand>
        <name>beta-D-galactose</name>
        <dbReference type="ChEBI" id="CHEBI:27667"/>
    </ligand>
</feature>
<evidence type="ECO:0000256" key="16">
    <source>
        <dbReference type="PIRSR" id="PIRSR005096-2"/>
    </source>
</evidence>
<reference evidence="19" key="1">
    <citation type="submission" date="2016-11" db="EMBL/GenBank/DDBJ databases">
        <authorList>
            <person name="Jaros S."/>
            <person name="Januszkiewicz K."/>
            <person name="Wedrychowicz H."/>
        </authorList>
    </citation>
    <scope>NUCLEOTIDE SEQUENCE [LARGE SCALE GENOMIC DNA]</scope>
    <source>
        <strain evidence="19">DSM 19729</strain>
    </source>
</reference>
<feature type="active site" description="Proton donor" evidence="15">
    <location>
        <position position="205"/>
    </location>
</feature>
<evidence type="ECO:0000256" key="4">
    <source>
        <dbReference type="ARBA" id="ARBA00005028"/>
    </source>
</evidence>
<feature type="active site" description="Proton acceptor" evidence="15">
    <location>
        <position position="342"/>
    </location>
</feature>
<dbReference type="Pfam" id="PF01263">
    <property type="entry name" value="Aldose_epim"/>
    <property type="match status" value="1"/>
</dbReference>
<proteinExistence type="inferred from homology"/>
<keyword evidence="12 14" id="KW-0413">Isomerase</keyword>
<dbReference type="GO" id="GO:0006006">
    <property type="term" value="P:glucose metabolic process"/>
    <property type="evidence" value="ECO:0007669"/>
    <property type="project" value="TreeGrafter"/>
</dbReference>
<dbReference type="PANTHER" id="PTHR10091">
    <property type="entry name" value="ALDOSE-1-EPIMERASE"/>
    <property type="match status" value="1"/>
</dbReference>
<keyword evidence="9" id="KW-0963">Cytoplasm</keyword>
<comment type="catalytic activity">
    <reaction evidence="1 14">
        <text>alpha-D-glucose = beta-D-glucose</text>
        <dbReference type="Rhea" id="RHEA:10264"/>
        <dbReference type="ChEBI" id="CHEBI:15903"/>
        <dbReference type="ChEBI" id="CHEBI:17925"/>
        <dbReference type="EC" id="5.1.3.3"/>
    </reaction>
</comment>
<evidence type="ECO:0000256" key="8">
    <source>
        <dbReference type="ARBA" id="ARBA00014165"/>
    </source>
</evidence>
<evidence type="ECO:0000256" key="1">
    <source>
        <dbReference type="ARBA" id="ARBA00001614"/>
    </source>
</evidence>
<evidence type="ECO:0000256" key="15">
    <source>
        <dbReference type="PIRSR" id="PIRSR005096-1"/>
    </source>
</evidence>
<comment type="similarity">
    <text evidence="5 14">Belongs to the aldose epimerase family.</text>
</comment>
<comment type="subunit">
    <text evidence="6">Monomer.</text>
</comment>
<dbReference type="FunFam" id="2.70.98.10:FF:000003">
    <property type="entry name" value="Aldose 1-epimerase"/>
    <property type="match status" value="1"/>
</dbReference>